<keyword evidence="8 13" id="KW-0862">Zinc</keyword>
<gene>
    <name evidence="12" type="primary">dnaG</name>
    <name evidence="17" type="ORF">EI684_08585</name>
</gene>
<keyword evidence="4 12" id="KW-0548">Nucleotidyltransferase</keyword>
<dbReference type="GO" id="GO:0008270">
    <property type="term" value="F:zinc ion binding"/>
    <property type="evidence" value="ECO:0007669"/>
    <property type="project" value="UniProtKB-KW"/>
</dbReference>
<evidence type="ECO:0000256" key="2">
    <source>
        <dbReference type="ARBA" id="ARBA00022515"/>
    </source>
</evidence>
<dbReference type="GO" id="GO:0003677">
    <property type="term" value="F:DNA binding"/>
    <property type="evidence" value="ECO:0007669"/>
    <property type="project" value="UniProtKB-KW"/>
</dbReference>
<dbReference type="Gene3D" id="3.90.980.10">
    <property type="entry name" value="DNA primase, catalytic core, N-terminal domain"/>
    <property type="match status" value="1"/>
</dbReference>
<evidence type="ECO:0000313" key="17">
    <source>
        <dbReference type="EMBL" id="RRR73573.1"/>
    </source>
</evidence>
<dbReference type="AlphaFoldDB" id="A0A426U209"/>
<dbReference type="NCBIfam" id="TIGR01391">
    <property type="entry name" value="dnaG"/>
    <property type="match status" value="1"/>
</dbReference>
<evidence type="ECO:0000256" key="14">
    <source>
        <dbReference type="PIRSR" id="PIRSR002811-1"/>
    </source>
</evidence>
<dbReference type="PANTHER" id="PTHR30313:SF2">
    <property type="entry name" value="DNA PRIMASE"/>
    <property type="match status" value="1"/>
</dbReference>
<dbReference type="InterPro" id="IPR013264">
    <property type="entry name" value="DNAG_N"/>
</dbReference>
<dbReference type="GO" id="GO:0005737">
    <property type="term" value="C:cytoplasm"/>
    <property type="evidence" value="ECO:0007669"/>
    <property type="project" value="TreeGrafter"/>
</dbReference>
<evidence type="ECO:0000256" key="10">
    <source>
        <dbReference type="ARBA" id="ARBA00023125"/>
    </source>
</evidence>
<evidence type="ECO:0000256" key="3">
    <source>
        <dbReference type="ARBA" id="ARBA00022679"/>
    </source>
</evidence>
<dbReference type="Pfam" id="PF08275">
    <property type="entry name" value="DNAG_N"/>
    <property type="match status" value="1"/>
</dbReference>
<keyword evidence="6 13" id="KW-0479">Metal-binding</keyword>
<comment type="caution">
    <text evidence="12">Lacks conserved residue(s) required for the propagation of feature annotation.</text>
</comment>
<keyword evidence="7 14" id="KW-0863">Zinc-finger</keyword>
<evidence type="ECO:0000256" key="1">
    <source>
        <dbReference type="ARBA" id="ARBA00022478"/>
    </source>
</evidence>
<dbReference type="PIRSF" id="PIRSF002811">
    <property type="entry name" value="DnaG"/>
    <property type="match status" value="1"/>
</dbReference>
<dbReference type="InterPro" id="IPR019475">
    <property type="entry name" value="DNA_primase_DnaB-bd"/>
</dbReference>
<evidence type="ECO:0000256" key="12">
    <source>
        <dbReference type="HAMAP-Rule" id="MF_00974"/>
    </source>
</evidence>
<dbReference type="InterPro" id="IPR036977">
    <property type="entry name" value="DNA_primase_Znf_CHC2"/>
</dbReference>
<dbReference type="InterPro" id="IPR006295">
    <property type="entry name" value="DNA_primase_DnaG"/>
</dbReference>
<evidence type="ECO:0000256" key="13">
    <source>
        <dbReference type="PIRNR" id="PIRNR002811"/>
    </source>
</evidence>
<organism evidence="17 18">
    <name type="scientific">Candidatus Viridilinea halotolerans</name>
    <dbReference type="NCBI Taxonomy" id="2491704"/>
    <lineage>
        <taxon>Bacteria</taxon>
        <taxon>Bacillati</taxon>
        <taxon>Chloroflexota</taxon>
        <taxon>Chloroflexia</taxon>
        <taxon>Chloroflexales</taxon>
        <taxon>Chloroflexineae</taxon>
        <taxon>Oscillochloridaceae</taxon>
        <taxon>Candidatus Viridilinea</taxon>
    </lineage>
</organism>
<dbReference type="SUPFAM" id="SSF56731">
    <property type="entry name" value="DNA primase core"/>
    <property type="match status" value="1"/>
</dbReference>
<dbReference type="FunFam" id="3.40.1360.10:FF:000002">
    <property type="entry name" value="DNA primase"/>
    <property type="match status" value="1"/>
</dbReference>
<accession>A0A426U209</accession>
<evidence type="ECO:0000256" key="11">
    <source>
        <dbReference type="ARBA" id="ARBA00023163"/>
    </source>
</evidence>
<dbReference type="GO" id="GO:0000428">
    <property type="term" value="C:DNA-directed RNA polymerase complex"/>
    <property type="evidence" value="ECO:0007669"/>
    <property type="project" value="UniProtKB-KW"/>
</dbReference>
<evidence type="ECO:0000256" key="15">
    <source>
        <dbReference type="SAM" id="MobiDB-lite"/>
    </source>
</evidence>
<dbReference type="GO" id="GO:0006269">
    <property type="term" value="P:DNA replication, synthesis of primer"/>
    <property type="evidence" value="ECO:0007669"/>
    <property type="project" value="UniProtKB-UniRule"/>
</dbReference>
<dbReference type="InterPro" id="IPR002694">
    <property type="entry name" value="Znf_CHC2"/>
</dbReference>
<keyword evidence="10 12" id="KW-0238">DNA-binding</keyword>
<keyword evidence="11 12" id="KW-0804">Transcription</keyword>
<comment type="similarity">
    <text evidence="12 13">Belongs to the DnaG primase family.</text>
</comment>
<comment type="caution">
    <text evidence="17">The sequence shown here is derived from an EMBL/GenBank/DDBJ whole genome shotgun (WGS) entry which is preliminary data.</text>
</comment>
<dbReference type="Gene3D" id="3.90.580.10">
    <property type="entry name" value="Zinc finger, CHC2-type domain"/>
    <property type="match status" value="1"/>
</dbReference>
<comment type="cofactor">
    <cofactor evidence="13 14">
        <name>Zn(2+)</name>
        <dbReference type="ChEBI" id="CHEBI:29105"/>
    </cofactor>
    <text evidence="13 14">Binds 1 zinc ion per monomer.</text>
</comment>
<keyword evidence="9" id="KW-0460">Magnesium</keyword>
<dbReference type="GO" id="GO:0003899">
    <property type="term" value="F:DNA-directed RNA polymerase activity"/>
    <property type="evidence" value="ECO:0007669"/>
    <property type="project" value="UniProtKB-UniRule"/>
</dbReference>
<dbReference type="Pfam" id="PF13155">
    <property type="entry name" value="Toprim_2"/>
    <property type="match status" value="1"/>
</dbReference>
<evidence type="ECO:0000256" key="9">
    <source>
        <dbReference type="ARBA" id="ARBA00022842"/>
    </source>
</evidence>
<feature type="domain" description="Toprim" evidence="16">
    <location>
        <begin position="256"/>
        <end position="338"/>
    </location>
</feature>
<feature type="region of interest" description="Disordered" evidence="15">
    <location>
        <begin position="448"/>
        <end position="513"/>
    </location>
</feature>
<dbReference type="Pfam" id="PF10410">
    <property type="entry name" value="DnaB_bind"/>
    <property type="match status" value="1"/>
</dbReference>
<dbReference type="EC" id="2.7.7.101" evidence="12"/>
<dbReference type="GO" id="GO:1990077">
    <property type="term" value="C:primosome complex"/>
    <property type="evidence" value="ECO:0007669"/>
    <property type="project" value="UniProtKB-KW"/>
</dbReference>
<dbReference type="Proteomes" id="UP000280307">
    <property type="component" value="Unassembled WGS sequence"/>
</dbReference>
<name>A0A426U209_9CHLR</name>
<keyword evidence="5 12" id="KW-0235">DNA replication</keyword>
<evidence type="ECO:0000256" key="4">
    <source>
        <dbReference type="ARBA" id="ARBA00022695"/>
    </source>
</evidence>
<dbReference type="InterPro" id="IPR050219">
    <property type="entry name" value="DnaG_primase"/>
</dbReference>
<feature type="zinc finger region" description="CHC2-type" evidence="14">
    <location>
        <begin position="36"/>
        <end position="61"/>
    </location>
</feature>
<dbReference type="EMBL" id="RSAS01000330">
    <property type="protein sequence ID" value="RRR73573.1"/>
    <property type="molecule type" value="Genomic_DNA"/>
</dbReference>
<comment type="subunit">
    <text evidence="12">Monomer. Interacts with DnaB.</text>
</comment>
<dbReference type="Gene3D" id="3.40.1360.10">
    <property type="match status" value="1"/>
</dbReference>
<dbReference type="CDD" id="cd03364">
    <property type="entry name" value="TOPRIM_DnaG_primases"/>
    <property type="match status" value="1"/>
</dbReference>
<dbReference type="Pfam" id="PF01807">
    <property type="entry name" value="Zn_ribbon_DnaG"/>
    <property type="match status" value="1"/>
</dbReference>
<dbReference type="SUPFAM" id="SSF57783">
    <property type="entry name" value="Zinc beta-ribbon"/>
    <property type="match status" value="1"/>
</dbReference>
<proteinExistence type="inferred from homology"/>
<dbReference type="SMART" id="SM00493">
    <property type="entry name" value="TOPRIM"/>
    <property type="match status" value="1"/>
</dbReference>
<evidence type="ECO:0000256" key="8">
    <source>
        <dbReference type="ARBA" id="ARBA00022833"/>
    </source>
</evidence>
<dbReference type="InterPro" id="IPR006171">
    <property type="entry name" value="TOPRIM_dom"/>
</dbReference>
<keyword evidence="1 12" id="KW-0240">DNA-directed RNA polymerase</keyword>
<evidence type="ECO:0000313" key="18">
    <source>
        <dbReference type="Proteomes" id="UP000280307"/>
    </source>
</evidence>
<evidence type="ECO:0000259" key="16">
    <source>
        <dbReference type="PROSITE" id="PS50880"/>
    </source>
</evidence>
<keyword evidence="3 12" id="KW-0808">Transferase</keyword>
<dbReference type="SMART" id="SM00400">
    <property type="entry name" value="ZnF_CHCC"/>
    <property type="match status" value="1"/>
</dbReference>
<protein>
    <recommendedName>
        <fullName evidence="12 13">DNA primase</fullName>
        <ecNumber evidence="12">2.7.7.101</ecNumber>
    </recommendedName>
</protein>
<dbReference type="InterPro" id="IPR034151">
    <property type="entry name" value="TOPRIM_DnaG_bac"/>
</dbReference>
<evidence type="ECO:0000256" key="5">
    <source>
        <dbReference type="ARBA" id="ARBA00022705"/>
    </source>
</evidence>
<dbReference type="PANTHER" id="PTHR30313">
    <property type="entry name" value="DNA PRIMASE"/>
    <property type="match status" value="1"/>
</dbReference>
<dbReference type="InterPro" id="IPR037068">
    <property type="entry name" value="DNA_primase_core_N_sf"/>
</dbReference>
<dbReference type="FunFam" id="3.90.580.10:FF:000001">
    <property type="entry name" value="DNA primase"/>
    <property type="match status" value="1"/>
</dbReference>
<dbReference type="InterPro" id="IPR030846">
    <property type="entry name" value="DnaG_bac"/>
</dbReference>
<dbReference type="HAMAP" id="MF_00974">
    <property type="entry name" value="DNA_primase_DnaG"/>
    <property type="match status" value="1"/>
</dbReference>
<evidence type="ECO:0000256" key="6">
    <source>
        <dbReference type="ARBA" id="ARBA00022723"/>
    </source>
</evidence>
<evidence type="ECO:0000256" key="7">
    <source>
        <dbReference type="ARBA" id="ARBA00022771"/>
    </source>
</evidence>
<keyword evidence="2 12" id="KW-0639">Primosome</keyword>
<comment type="function">
    <text evidence="12 13">RNA polymerase that catalyzes the synthesis of short RNA molecules used as primers for DNA polymerase during DNA replication.</text>
</comment>
<dbReference type="PROSITE" id="PS50880">
    <property type="entry name" value="TOPRIM"/>
    <property type="match status" value="1"/>
</dbReference>
<reference evidence="17 18" key="1">
    <citation type="submission" date="2018-12" db="EMBL/GenBank/DDBJ databases">
        <title>Genome Sequence of Candidatus Viridilinea halotolerans isolated from saline sulfide-rich spring.</title>
        <authorList>
            <person name="Grouzdev D.S."/>
            <person name="Burganskaya E.I."/>
            <person name="Krutkina M.S."/>
            <person name="Sukhacheva M.V."/>
            <person name="Gorlenko V.M."/>
        </authorList>
    </citation>
    <scope>NUCLEOTIDE SEQUENCE [LARGE SCALE GENOMIC DNA]</scope>
    <source>
        <strain evidence="17">Chok-6</strain>
    </source>
</reference>
<comment type="catalytic activity">
    <reaction evidence="12">
        <text>ssDNA + n NTP = ssDNA/pppN(pN)n-1 hybrid + (n-1) diphosphate.</text>
        <dbReference type="EC" id="2.7.7.101"/>
    </reaction>
</comment>
<dbReference type="FunFam" id="3.90.980.10:FF:000001">
    <property type="entry name" value="DNA primase"/>
    <property type="match status" value="1"/>
</dbReference>
<sequence>MTNQIDDIRDKTDIVDLINSLGVNLRKTGRSFVGFCPFHPNTRTPAFTVYPDTQSFYCFGCHASGTAFDFVMRKQGLDFRGALEQLAARAGVRLEPKSDTEQQASALRTRLLEITTLAAKVFNHLLVATPKGALAREYVERRQISAATVEAFQLGYSSDEWSQLFSYLTEKKGFAPEEIEAAGLAIRHESGHYYDRFRGRLIFPIRNAKGEVVGFGGRALGDGQPKYLNTPETLLYKKGELLYGLDLARDAIRADDRTVVVEGYIDVISAHQHGFRNVVAPLGTALTKAHATLLKRLSHNVFLALDADAAGQRATLKGLHALRETSGAEGYVVPTAQGILRLESDVALRIIRMPEGRDPDDVIRADPEHWRRLVSDALPVMEFYLGAYTAGLDLSQPEAQRAALDRLLPLLQELDGAQQRVYISRIEHVVGIRAELIIDLLRGGAAAARGAGPGRNRPWAERREPNHASPTLRQIPASTPDLPPPPDDDAPHPAEDGTGAEAEAETEDRIPLPPIGDESYLLGLALRHPAVDAAIEALLEAGLAKYPTMRELFGGGLEDLLSQASYQALWQQLRAVPIEQRPAHTEAMEAWIAQLDVSLCAVARHVIAKSKRPDELRYRREAEDCARKLRIEQVSQHLVRLRWRIRSTDDEQEKLMLELLTTRVSEYLGFLVMPRPISTFPDLRNTLGVK</sequence>